<evidence type="ECO:0000256" key="1">
    <source>
        <dbReference type="SAM" id="Phobius"/>
    </source>
</evidence>
<dbReference type="AlphaFoldDB" id="A0A841UD68"/>
<comment type="caution">
    <text evidence="2">The sequence shown here is derived from an EMBL/GenBank/DDBJ whole genome shotgun (WGS) entry which is preliminary data.</text>
</comment>
<evidence type="ECO:0000313" key="2">
    <source>
        <dbReference type="EMBL" id="MBB6695871.1"/>
    </source>
</evidence>
<organism evidence="2 3">
    <name type="scientific">Cohnella xylanilytica</name>
    <dbReference type="NCBI Taxonomy" id="557555"/>
    <lineage>
        <taxon>Bacteria</taxon>
        <taxon>Bacillati</taxon>
        <taxon>Bacillota</taxon>
        <taxon>Bacilli</taxon>
        <taxon>Bacillales</taxon>
        <taxon>Paenibacillaceae</taxon>
        <taxon>Cohnella</taxon>
    </lineage>
</organism>
<dbReference type="InterPro" id="IPR049500">
    <property type="entry name" value="Peptidase_M50B-like"/>
</dbReference>
<dbReference type="Pfam" id="PF13398">
    <property type="entry name" value="Peptidase_M50B"/>
    <property type="match status" value="1"/>
</dbReference>
<feature type="transmembrane region" description="Helical" evidence="1">
    <location>
        <begin position="194"/>
        <end position="213"/>
    </location>
</feature>
<keyword evidence="1" id="KW-0812">Transmembrane</keyword>
<dbReference type="PANTHER" id="PTHR33979:SF2">
    <property type="entry name" value="PEPTIDASE M50B-LIKE-DOMAIN-CONTAINING PROTEIN"/>
    <property type="match status" value="1"/>
</dbReference>
<protein>
    <submittedName>
        <fullName evidence="2">M50 family metallopeptidase</fullName>
    </submittedName>
</protein>
<reference evidence="2 3" key="1">
    <citation type="submission" date="2020-08" db="EMBL/GenBank/DDBJ databases">
        <title>Cohnella phylogeny.</title>
        <authorList>
            <person name="Dunlap C."/>
        </authorList>
    </citation>
    <scope>NUCLEOTIDE SEQUENCE [LARGE SCALE GENOMIC DNA]</scope>
    <source>
        <strain evidence="2 3">DSM 25239</strain>
    </source>
</reference>
<name>A0A841UD68_9BACL</name>
<accession>A0A841UD68</accession>
<feature type="transmembrane region" description="Helical" evidence="1">
    <location>
        <begin position="125"/>
        <end position="142"/>
    </location>
</feature>
<feature type="transmembrane region" description="Helical" evidence="1">
    <location>
        <begin position="7"/>
        <end position="27"/>
    </location>
</feature>
<dbReference type="PANTHER" id="PTHR33979">
    <property type="entry name" value="OS02G0221600 PROTEIN"/>
    <property type="match status" value="1"/>
</dbReference>
<evidence type="ECO:0000313" key="3">
    <source>
        <dbReference type="Proteomes" id="UP000553776"/>
    </source>
</evidence>
<keyword evidence="3" id="KW-1185">Reference proteome</keyword>
<feature type="transmembrane region" description="Helical" evidence="1">
    <location>
        <begin position="74"/>
        <end position="95"/>
    </location>
</feature>
<keyword evidence="1" id="KW-1133">Transmembrane helix</keyword>
<sequence length="235" mass="26242">MNKWLKTALYLVASVFLTRLIPFSSFFRNLDTMVHEFSHALVTLLLSGRVLSIELHSDHSGVTYSRLASEWSSLPVSLAGYVGASLFALLLFYLYHRGLQRLGLWLVTALAAITLILYVHTGFGVVWLIGFIALSALMIWVRPEWIRNFYYLLIAFLSLEESAMGPISLVLYALNDSSRAGDASSLQQLTGIPALLWALLFVAIALGCVTRALHYFSKPQKQSTLSRNRTASRIV</sequence>
<dbReference type="RefSeq" id="WP_185139822.1">
    <property type="nucleotide sequence ID" value="NZ_BORM01000079.1"/>
</dbReference>
<gene>
    <name evidence="2" type="ORF">H7B90_31205</name>
</gene>
<dbReference type="Proteomes" id="UP000553776">
    <property type="component" value="Unassembled WGS sequence"/>
</dbReference>
<keyword evidence="1" id="KW-0472">Membrane</keyword>
<proteinExistence type="predicted"/>
<feature type="transmembrane region" description="Helical" evidence="1">
    <location>
        <begin position="149"/>
        <end position="174"/>
    </location>
</feature>
<dbReference type="EMBL" id="JACJVR010000145">
    <property type="protein sequence ID" value="MBB6695871.1"/>
    <property type="molecule type" value="Genomic_DNA"/>
</dbReference>
<feature type="transmembrane region" description="Helical" evidence="1">
    <location>
        <begin position="102"/>
        <end position="119"/>
    </location>
</feature>